<accession>A0A094INZ8</accession>
<dbReference type="AlphaFoldDB" id="A0A094INZ8"/>
<dbReference type="EMBL" id="JPIN01000002">
    <property type="protein sequence ID" value="KFZ29380.1"/>
    <property type="molecule type" value="Genomic_DNA"/>
</dbReference>
<gene>
    <name evidence="1" type="ORF">IDAT_03190</name>
</gene>
<evidence type="ECO:0000313" key="1">
    <source>
        <dbReference type="EMBL" id="KFZ29380.1"/>
    </source>
</evidence>
<reference evidence="1 2" key="1">
    <citation type="submission" date="2014-06" db="EMBL/GenBank/DDBJ databases">
        <title>Draft genome sequence of Idiomarina sp. MCCC 1A10513.</title>
        <authorList>
            <person name="Du J."/>
            <person name="Lai Q."/>
            <person name="Shao Z."/>
        </authorList>
    </citation>
    <scope>NUCLEOTIDE SEQUENCE [LARGE SCALE GENOMIC DNA]</scope>
    <source>
        <strain evidence="1 2">MCCC 1A10513</strain>
    </source>
</reference>
<evidence type="ECO:0000313" key="2">
    <source>
        <dbReference type="Proteomes" id="UP000053718"/>
    </source>
</evidence>
<protein>
    <recommendedName>
        <fullName evidence="3">Amidoligase enzyme</fullName>
    </recommendedName>
</protein>
<comment type="caution">
    <text evidence="1">The sequence shown here is derived from an EMBL/GenBank/DDBJ whole genome shotgun (WGS) entry which is preliminary data.</text>
</comment>
<evidence type="ECO:0008006" key="3">
    <source>
        <dbReference type="Google" id="ProtNLM"/>
    </source>
</evidence>
<dbReference type="eggNOG" id="ENOG502Z8DX">
    <property type="taxonomic scope" value="Bacteria"/>
</dbReference>
<organism evidence="1 2">
    <name type="scientific">Pseudidiomarina atlantica</name>
    <dbReference type="NCBI Taxonomy" id="1517416"/>
    <lineage>
        <taxon>Bacteria</taxon>
        <taxon>Pseudomonadati</taxon>
        <taxon>Pseudomonadota</taxon>
        <taxon>Gammaproteobacteria</taxon>
        <taxon>Alteromonadales</taxon>
        <taxon>Idiomarinaceae</taxon>
        <taxon>Pseudidiomarina</taxon>
    </lineage>
</organism>
<dbReference type="InterPro" id="IPR022025">
    <property type="entry name" value="Amidoligase_2"/>
</dbReference>
<dbReference type="Pfam" id="PF12224">
    <property type="entry name" value="Amidoligase_2"/>
    <property type="match status" value="1"/>
</dbReference>
<proteinExistence type="predicted"/>
<keyword evidence="2" id="KW-1185">Reference proteome</keyword>
<name>A0A094INZ8_9GAMM</name>
<sequence>MPSFARPPRLQKASGEVRRVGFEFEFSGIDVATAAEAVARVFGGSPYAKSPARWQVESPRGDFKIEIDWQFLQQLAADQGEHANAEAWLDSLSQAASYVVPIEVVSPPLAMDDLDKLGELIVALRDAGAQGTDESFIAAYGTHINPELPDHEPTTILHYMQAYALLQWWLVRAHDVDKTRRVSPYIDLYPESYVRQLVAYDEVTLEQLIDDYLAANPTRNRALDMLPLFAELDAERVRAELDDSKIKARPTLHYRLPNCRINEPNWSLQTDWQIWCQVEQLASRPRALQELAQAFQAADRPVLGVARQPWITKVDTWLNENLG</sequence>
<dbReference type="RefSeq" id="WP_034730429.1">
    <property type="nucleotide sequence ID" value="NZ_JPIN01000002.1"/>
</dbReference>
<dbReference type="Proteomes" id="UP000053718">
    <property type="component" value="Unassembled WGS sequence"/>
</dbReference>
<dbReference type="OrthoDB" id="5597599at2"/>
<dbReference type="STRING" id="1517416.IDAT_03190"/>